<dbReference type="AlphaFoldDB" id="A0AAW0JXK3"/>
<name>A0AAW0JXK3_QUESU</name>
<protein>
    <submittedName>
        <fullName evidence="1">Uncharacterized protein</fullName>
    </submittedName>
</protein>
<comment type="caution">
    <text evidence="1">The sequence shown here is derived from an EMBL/GenBank/DDBJ whole genome shotgun (WGS) entry which is preliminary data.</text>
</comment>
<accession>A0AAW0JXK3</accession>
<sequence>MVSKRRREVFMITVQPLVMLTVEIFAGITVDCLGYYRYEGTGCRYWEGNLTFVPDNGISRSRVLKYVLTKEDTSNKG</sequence>
<organism evidence="1 2">
    <name type="scientific">Quercus suber</name>
    <name type="common">Cork oak</name>
    <dbReference type="NCBI Taxonomy" id="58331"/>
    <lineage>
        <taxon>Eukaryota</taxon>
        <taxon>Viridiplantae</taxon>
        <taxon>Streptophyta</taxon>
        <taxon>Embryophyta</taxon>
        <taxon>Tracheophyta</taxon>
        <taxon>Spermatophyta</taxon>
        <taxon>Magnoliopsida</taxon>
        <taxon>eudicotyledons</taxon>
        <taxon>Gunneridae</taxon>
        <taxon>Pentapetalae</taxon>
        <taxon>rosids</taxon>
        <taxon>fabids</taxon>
        <taxon>Fagales</taxon>
        <taxon>Fagaceae</taxon>
        <taxon>Quercus</taxon>
    </lineage>
</organism>
<gene>
    <name evidence="1" type="ORF">CFP56_027126</name>
</gene>
<keyword evidence="2" id="KW-1185">Reference proteome</keyword>
<proteinExistence type="predicted"/>
<evidence type="ECO:0000313" key="2">
    <source>
        <dbReference type="Proteomes" id="UP000237347"/>
    </source>
</evidence>
<dbReference type="EMBL" id="PKMF04000438">
    <property type="protein sequence ID" value="KAK7831692.1"/>
    <property type="molecule type" value="Genomic_DNA"/>
</dbReference>
<reference evidence="1 2" key="1">
    <citation type="journal article" date="2018" name="Sci. Data">
        <title>The draft genome sequence of cork oak.</title>
        <authorList>
            <person name="Ramos A.M."/>
            <person name="Usie A."/>
            <person name="Barbosa P."/>
            <person name="Barros P.M."/>
            <person name="Capote T."/>
            <person name="Chaves I."/>
            <person name="Simoes F."/>
            <person name="Abreu I."/>
            <person name="Carrasquinho I."/>
            <person name="Faro C."/>
            <person name="Guimaraes J.B."/>
            <person name="Mendonca D."/>
            <person name="Nobrega F."/>
            <person name="Rodrigues L."/>
            <person name="Saibo N.J.M."/>
            <person name="Varela M.C."/>
            <person name="Egas C."/>
            <person name="Matos J."/>
            <person name="Miguel C.M."/>
            <person name="Oliveira M.M."/>
            <person name="Ricardo C.P."/>
            <person name="Goncalves S."/>
        </authorList>
    </citation>
    <scope>NUCLEOTIDE SEQUENCE [LARGE SCALE GENOMIC DNA]</scope>
    <source>
        <strain evidence="2">cv. HL8</strain>
    </source>
</reference>
<evidence type="ECO:0000313" key="1">
    <source>
        <dbReference type="EMBL" id="KAK7831692.1"/>
    </source>
</evidence>
<dbReference type="Proteomes" id="UP000237347">
    <property type="component" value="Unassembled WGS sequence"/>
</dbReference>